<comment type="function">
    <text evidence="7">Pyrophosphatase that catalyzes the hydrolysis of nucleoside triphosphates to their monophosphate derivatives, with a high preference for the non-canonical purine nucleotides XTP (xanthosine triphosphate), dITP (deoxyinosine triphosphate) and ITP. Seems to function as a house-cleaning enzyme that removes non-canonical purine nucleotides from the nucleotide pool, thus preventing their incorporation into DNA/RNA and avoiding chromosomal lesions.</text>
</comment>
<accession>A0ABT8KMR2</accession>
<dbReference type="HAMAP" id="MF_01405">
    <property type="entry name" value="Non_canon_purine_NTPase"/>
    <property type="match status" value="1"/>
</dbReference>
<dbReference type="Pfam" id="PF01725">
    <property type="entry name" value="Ham1p_like"/>
    <property type="match status" value="1"/>
</dbReference>
<keyword evidence="2 7" id="KW-0479">Metal-binding</keyword>
<dbReference type="NCBIfam" id="TIGR00042">
    <property type="entry name" value="RdgB/HAM1 family non-canonical purine NTP pyrophosphatase"/>
    <property type="match status" value="1"/>
</dbReference>
<reference evidence="9" key="1">
    <citation type="submission" date="2023-06" db="EMBL/GenBank/DDBJ databases">
        <title>Genomic of Parafulvivirga corallium.</title>
        <authorList>
            <person name="Wang G."/>
        </authorList>
    </citation>
    <scope>NUCLEOTIDE SEQUENCE</scope>
    <source>
        <strain evidence="9">BMA10</strain>
    </source>
</reference>
<dbReference type="InterPro" id="IPR002637">
    <property type="entry name" value="RdgB/HAM1"/>
</dbReference>
<comment type="similarity">
    <text evidence="1 7 8">Belongs to the HAM1 NTPase family.</text>
</comment>
<gene>
    <name evidence="9" type="ORF">QQ008_09060</name>
</gene>
<dbReference type="EC" id="3.6.1.66" evidence="7"/>
<evidence type="ECO:0000313" key="9">
    <source>
        <dbReference type="EMBL" id="MDN5201509.1"/>
    </source>
</evidence>
<sequence>MRICFATNNQNKLKEIRNLLSDKFEVLSLKEINCFEELPENQNTLEGNSLEKAAHVYDRFGVNCFADDTGLEVEALNGEPGVYSARYAGEQRDNQANMDLLLQNLEDKSNRKAKFRTVITLILDGKKTQFEGVVDGSIVNDKRGAQGFGYDPIFVPNGHNRTFAEMDLTEKNKMSHRAKAIQKLIAHLNQL</sequence>
<evidence type="ECO:0000256" key="6">
    <source>
        <dbReference type="ARBA" id="ARBA00023080"/>
    </source>
</evidence>
<keyword evidence="10" id="KW-1185">Reference proteome</keyword>
<evidence type="ECO:0000256" key="1">
    <source>
        <dbReference type="ARBA" id="ARBA00008023"/>
    </source>
</evidence>
<keyword evidence="3 7" id="KW-0547">Nucleotide-binding</keyword>
<feature type="binding site" evidence="7">
    <location>
        <begin position="7"/>
        <end position="12"/>
    </location>
    <ligand>
        <name>substrate</name>
    </ligand>
</feature>
<evidence type="ECO:0000256" key="3">
    <source>
        <dbReference type="ARBA" id="ARBA00022741"/>
    </source>
</evidence>
<feature type="active site" description="Proton acceptor" evidence="7">
    <location>
        <position position="68"/>
    </location>
</feature>
<dbReference type="CDD" id="cd00515">
    <property type="entry name" value="HAM1"/>
    <property type="match status" value="1"/>
</dbReference>
<name>A0ABT8KMR2_9BACT</name>
<feature type="binding site" evidence="7">
    <location>
        <position position="68"/>
    </location>
    <ligand>
        <name>Mg(2+)</name>
        <dbReference type="ChEBI" id="CHEBI:18420"/>
    </ligand>
</feature>
<keyword evidence="4 7" id="KW-0378">Hydrolase</keyword>
<evidence type="ECO:0000256" key="5">
    <source>
        <dbReference type="ARBA" id="ARBA00022842"/>
    </source>
</evidence>
<keyword evidence="6 7" id="KW-0546">Nucleotide metabolism</keyword>
<dbReference type="Proteomes" id="UP001172082">
    <property type="component" value="Unassembled WGS sequence"/>
</dbReference>
<evidence type="ECO:0000313" key="10">
    <source>
        <dbReference type="Proteomes" id="UP001172082"/>
    </source>
</evidence>
<evidence type="ECO:0000256" key="2">
    <source>
        <dbReference type="ARBA" id="ARBA00022723"/>
    </source>
</evidence>
<dbReference type="NCBIfam" id="NF011398">
    <property type="entry name" value="PRK14823.1"/>
    <property type="match status" value="1"/>
</dbReference>
<dbReference type="InterPro" id="IPR020922">
    <property type="entry name" value="dITP/XTP_pyrophosphatase"/>
</dbReference>
<comment type="catalytic activity">
    <reaction evidence="7">
        <text>dITP + H2O = dIMP + diphosphate + H(+)</text>
        <dbReference type="Rhea" id="RHEA:28342"/>
        <dbReference type="ChEBI" id="CHEBI:15377"/>
        <dbReference type="ChEBI" id="CHEBI:15378"/>
        <dbReference type="ChEBI" id="CHEBI:33019"/>
        <dbReference type="ChEBI" id="CHEBI:61194"/>
        <dbReference type="ChEBI" id="CHEBI:61382"/>
        <dbReference type="EC" id="3.6.1.66"/>
    </reaction>
</comment>
<comment type="subunit">
    <text evidence="7">Homodimer.</text>
</comment>
<feature type="binding site" evidence="7">
    <location>
        <begin position="176"/>
        <end position="177"/>
    </location>
    <ligand>
        <name>substrate</name>
    </ligand>
</feature>
<evidence type="ECO:0000256" key="4">
    <source>
        <dbReference type="ARBA" id="ARBA00022801"/>
    </source>
</evidence>
<keyword evidence="5 7" id="KW-0460">Magnesium</keyword>
<comment type="caution">
    <text evidence="9">The sequence shown here is derived from an EMBL/GenBank/DDBJ whole genome shotgun (WGS) entry which is preliminary data.</text>
</comment>
<proteinExistence type="inferred from homology"/>
<feature type="binding site" evidence="7">
    <location>
        <position position="171"/>
    </location>
    <ligand>
        <name>substrate</name>
    </ligand>
</feature>
<dbReference type="SUPFAM" id="SSF52972">
    <property type="entry name" value="ITPase-like"/>
    <property type="match status" value="1"/>
</dbReference>
<dbReference type="PANTHER" id="PTHR11067:SF9">
    <property type="entry name" value="INOSINE TRIPHOSPHATE PYROPHOSPHATASE"/>
    <property type="match status" value="1"/>
</dbReference>
<evidence type="ECO:0000256" key="7">
    <source>
        <dbReference type="HAMAP-Rule" id="MF_01405"/>
    </source>
</evidence>
<comment type="cofactor">
    <cofactor evidence="7">
        <name>Mg(2+)</name>
        <dbReference type="ChEBI" id="CHEBI:18420"/>
    </cofactor>
    <text evidence="7">Binds 1 Mg(2+) ion per subunit.</text>
</comment>
<protein>
    <recommendedName>
        <fullName evidence="7">dITP/XTP pyrophosphatase</fullName>
        <ecNumber evidence="7">3.6.1.66</ecNumber>
    </recommendedName>
    <alternativeName>
        <fullName evidence="7">Non-canonical purine NTP pyrophosphatase</fullName>
    </alternativeName>
    <alternativeName>
        <fullName evidence="7">Non-standard purine NTP pyrophosphatase</fullName>
    </alternativeName>
    <alternativeName>
        <fullName evidence="7">Nucleoside-triphosphate diphosphatase</fullName>
    </alternativeName>
    <alternativeName>
        <fullName evidence="7">Nucleoside-triphosphate pyrophosphatase</fullName>
        <shortName evidence="7">NTPase</shortName>
    </alternativeName>
</protein>
<dbReference type="RefSeq" id="WP_346751538.1">
    <property type="nucleotide sequence ID" value="NZ_JAUJEA010000003.1"/>
</dbReference>
<organism evidence="9 10">
    <name type="scientific">Splendidivirga corallicola</name>
    <dbReference type="NCBI Taxonomy" id="3051826"/>
    <lineage>
        <taxon>Bacteria</taxon>
        <taxon>Pseudomonadati</taxon>
        <taxon>Bacteroidota</taxon>
        <taxon>Cytophagia</taxon>
        <taxon>Cytophagales</taxon>
        <taxon>Splendidivirgaceae</taxon>
        <taxon>Splendidivirga</taxon>
    </lineage>
</organism>
<feature type="binding site" evidence="7">
    <location>
        <begin position="148"/>
        <end position="151"/>
    </location>
    <ligand>
        <name>substrate</name>
    </ligand>
</feature>
<comment type="catalytic activity">
    <reaction evidence="7">
        <text>XTP + H2O = XMP + diphosphate + H(+)</text>
        <dbReference type="Rhea" id="RHEA:28610"/>
        <dbReference type="ChEBI" id="CHEBI:15377"/>
        <dbReference type="ChEBI" id="CHEBI:15378"/>
        <dbReference type="ChEBI" id="CHEBI:33019"/>
        <dbReference type="ChEBI" id="CHEBI:57464"/>
        <dbReference type="ChEBI" id="CHEBI:61314"/>
        <dbReference type="EC" id="3.6.1.66"/>
    </reaction>
</comment>
<comment type="caution">
    <text evidence="7">Lacks conserved residue(s) required for the propagation of feature annotation.</text>
</comment>
<dbReference type="InterPro" id="IPR029001">
    <property type="entry name" value="ITPase-like_fam"/>
</dbReference>
<dbReference type="EMBL" id="JAUJEA010000003">
    <property type="protein sequence ID" value="MDN5201509.1"/>
    <property type="molecule type" value="Genomic_DNA"/>
</dbReference>
<evidence type="ECO:0000256" key="8">
    <source>
        <dbReference type="RuleBase" id="RU003781"/>
    </source>
</evidence>
<dbReference type="PANTHER" id="PTHR11067">
    <property type="entry name" value="INOSINE TRIPHOSPHATE PYROPHOSPHATASE/HAM1 PROTEIN"/>
    <property type="match status" value="1"/>
</dbReference>
<comment type="catalytic activity">
    <reaction evidence="7">
        <text>ITP + H2O = IMP + diphosphate + H(+)</text>
        <dbReference type="Rhea" id="RHEA:29399"/>
        <dbReference type="ChEBI" id="CHEBI:15377"/>
        <dbReference type="ChEBI" id="CHEBI:15378"/>
        <dbReference type="ChEBI" id="CHEBI:33019"/>
        <dbReference type="ChEBI" id="CHEBI:58053"/>
        <dbReference type="ChEBI" id="CHEBI:61402"/>
        <dbReference type="EC" id="3.6.1.66"/>
    </reaction>
</comment>
<dbReference type="Gene3D" id="3.90.950.10">
    <property type="match status" value="1"/>
</dbReference>
<feature type="binding site" evidence="7">
    <location>
        <position position="69"/>
    </location>
    <ligand>
        <name>substrate</name>
    </ligand>
</feature>